<dbReference type="KEGG" id="prel:PRELSG_0012850"/>
<keyword evidence="1" id="KW-0812">Transmembrane</keyword>
<protein>
    <recommendedName>
        <fullName evidence="4">Fam-h protein</fullName>
    </recommendedName>
</protein>
<gene>
    <name evidence="2" type="ORF">PRELSG_0012850</name>
</gene>
<keyword evidence="3" id="KW-1185">Reference proteome</keyword>
<evidence type="ECO:0000313" key="2">
    <source>
        <dbReference type="EMBL" id="CRG84722.1"/>
    </source>
</evidence>
<feature type="transmembrane region" description="Helical" evidence="1">
    <location>
        <begin position="194"/>
        <end position="210"/>
    </location>
</feature>
<dbReference type="RefSeq" id="XP_028531159.1">
    <property type="nucleotide sequence ID" value="XM_028675634.1"/>
</dbReference>
<reference evidence="2 3" key="1">
    <citation type="submission" date="2015-04" db="EMBL/GenBank/DDBJ databases">
        <authorList>
            <consortium name="Pathogen Informatics"/>
        </authorList>
    </citation>
    <scope>NUCLEOTIDE SEQUENCE [LARGE SCALE GENOMIC DNA]</scope>
    <source>
        <strain evidence="2 3">SGS1</strain>
    </source>
</reference>
<dbReference type="Proteomes" id="UP000220158">
    <property type="component" value="Unassembled WGS sequence"/>
</dbReference>
<dbReference type="GeneID" id="39734047"/>
<sequence>MMNRRNNIISNIKKYPRYNNHVIKSFITEDISTLKMYNKGKKEISLNPFIKLIIFVLFIVMLQYSCNLDSCKFLRKSNLESISHLETERSLAEGEDTVKVNEQSGVRQRNSEEQQDDSVIENLGKGDNVEQGIRREKIDKNEGRNIKGRALNIVKSNLDLLFLIIIFIILCVSIGICIKQYLGEWDMNLYTKSALLSVIPFMLILIFLTYKKVKKKHKGRL</sequence>
<proteinExistence type="predicted"/>
<accession>A0A1J1GK88</accession>
<keyword evidence="1" id="KW-1133">Transmembrane helix</keyword>
<feature type="transmembrane region" description="Helical" evidence="1">
    <location>
        <begin position="160"/>
        <end position="182"/>
    </location>
</feature>
<dbReference type="VEuPathDB" id="PlasmoDB:PRELSG_0012850"/>
<evidence type="ECO:0000313" key="3">
    <source>
        <dbReference type="Proteomes" id="UP000220158"/>
    </source>
</evidence>
<dbReference type="EMBL" id="CVMU01000246">
    <property type="protein sequence ID" value="CRG84722.1"/>
    <property type="molecule type" value="Genomic_DNA"/>
</dbReference>
<organism evidence="2 3">
    <name type="scientific">Plasmodium relictum</name>
    <dbReference type="NCBI Taxonomy" id="85471"/>
    <lineage>
        <taxon>Eukaryota</taxon>
        <taxon>Sar</taxon>
        <taxon>Alveolata</taxon>
        <taxon>Apicomplexa</taxon>
        <taxon>Aconoidasida</taxon>
        <taxon>Haemosporida</taxon>
        <taxon>Plasmodiidae</taxon>
        <taxon>Plasmodium</taxon>
        <taxon>Plasmodium (Haemamoeba)</taxon>
    </lineage>
</organism>
<feature type="transmembrane region" description="Helical" evidence="1">
    <location>
        <begin position="49"/>
        <end position="66"/>
    </location>
</feature>
<evidence type="ECO:0000256" key="1">
    <source>
        <dbReference type="SAM" id="Phobius"/>
    </source>
</evidence>
<evidence type="ECO:0008006" key="4">
    <source>
        <dbReference type="Google" id="ProtNLM"/>
    </source>
</evidence>
<dbReference type="AlphaFoldDB" id="A0A1J1GK88"/>
<name>A0A1J1GK88_PLARL</name>
<keyword evidence="1" id="KW-0472">Membrane</keyword>